<evidence type="ECO:0000313" key="2">
    <source>
        <dbReference type="EMBL" id="CCG86132.1"/>
    </source>
</evidence>
<evidence type="ECO:0000313" key="3">
    <source>
        <dbReference type="Proteomes" id="UP000018217"/>
    </source>
</evidence>
<keyword evidence="3" id="KW-1185">Reference proteome</keyword>
<sequence length="242" mass="27858">MPNSISSDHHPDIYTANQSIDETPVNVSSHPSPESVTRQAKDVRNSQHTMTRQVSKRPHSPTHENSKIAISTLELGNNLLLLADAAVIVESYNTTFTPTSGITFISTQEETSGIPINIIDSFVYEVTHLAYILNDGNVTYSQELIKYEWELFETIYREFKENKKNGYPLNNMKVWDKIKIDLIEEYKKRSEKLLMWNAAPYQQGTDDAQNITLKTVGRVKQELKHYLRQDLMFFLKIVADKY</sequence>
<feature type="region of interest" description="Disordered" evidence="1">
    <location>
        <begin position="1"/>
        <end position="65"/>
    </location>
</feature>
<comment type="caution">
    <text evidence="2">The sequence shown here is derived from an EMBL/GenBank/DDBJ whole genome shotgun (WGS) entry which is preliminary data.</text>
</comment>
<dbReference type="EMBL" id="CAHS01000011">
    <property type="protein sequence ID" value="CCG86132.1"/>
    <property type="molecule type" value="Genomic_DNA"/>
</dbReference>
<proteinExistence type="predicted"/>
<dbReference type="OrthoDB" id="6518111at2"/>
<feature type="compositionally biased region" description="Polar residues" evidence="1">
    <location>
        <begin position="15"/>
        <end position="38"/>
    </location>
</feature>
<organism evidence="2 3">
    <name type="scientific">Erwinia piriflorinigrans CFBP 5888</name>
    <dbReference type="NCBI Taxonomy" id="1161919"/>
    <lineage>
        <taxon>Bacteria</taxon>
        <taxon>Pseudomonadati</taxon>
        <taxon>Pseudomonadota</taxon>
        <taxon>Gammaproteobacteria</taxon>
        <taxon>Enterobacterales</taxon>
        <taxon>Erwiniaceae</taxon>
        <taxon>Erwinia</taxon>
    </lineage>
</organism>
<dbReference type="Proteomes" id="UP000018217">
    <property type="component" value="Unassembled WGS sequence"/>
</dbReference>
<gene>
    <name evidence="2" type="ORF">EPIR_0767</name>
</gene>
<name>V5Z5C5_9GAMM</name>
<protein>
    <submittedName>
        <fullName evidence="2">Uncharacterized protein</fullName>
    </submittedName>
</protein>
<reference evidence="2 3" key="1">
    <citation type="journal article" date="2013" name="Syst. Appl. Microbiol.">
        <title>Phylogenetic position and virulence apparatus of the pear flower necrosis pathogen Erwinia piriflorinigrans CFBP 5888T as assessed by comparative genomics.</title>
        <authorList>
            <person name="Smits T.H."/>
            <person name="Rezzonico F."/>
            <person name="Lopez M.M."/>
            <person name="Blom J."/>
            <person name="Goesmann A."/>
            <person name="Frey J.E."/>
            <person name="Duffy B."/>
        </authorList>
    </citation>
    <scope>NUCLEOTIDE SEQUENCE [LARGE SCALE GENOMIC DNA]</scope>
    <source>
        <strain evidence="3">CFBP5888</strain>
    </source>
</reference>
<evidence type="ECO:0000256" key="1">
    <source>
        <dbReference type="SAM" id="MobiDB-lite"/>
    </source>
</evidence>
<dbReference type="RefSeq" id="WP_023653956.1">
    <property type="nucleotide sequence ID" value="NZ_CAHS01000011.1"/>
</dbReference>
<accession>V5Z5C5</accession>
<dbReference type="AlphaFoldDB" id="V5Z5C5"/>